<comment type="caution">
    <text evidence="1">The sequence shown here is derived from an EMBL/GenBank/DDBJ whole genome shotgun (WGS) entry which is preliminary data.</text>
</comment>
<proteinExistence type="predicted"/>
<organism evidence="1 2">
    <name type="scientific">Brucella anthropi</name>
    <name type="common">Ochrobactrum anthropi</name>
    <dbReference type="NCBI Taxonomy" id="529"/>
    <lineage>
        <taxon>Bacteria</taxon>
        <taxon>Pseudomonadati</taxon>
        <taxon>Pseudomonadota</taxon>
        <taxon>Alphaproteobacteria</taxon>
        <taxon>Hyphomicrobiales</taxon>
        <taxon>Brucellaceae</taxon>
        <taxon>Brucella/Ochrobactrum group</taxon>
        <taxon>Brucella</taxon>
    </lineage>
</organism>
<dbReference type="AlphaFoldDB" id="A0A6I0DM54"/>
<protein>
    <submittedName>
        <fullName evidence="1">DUF982 domain-containing protein</fullName>
    </submittedName>
</protein>
<evidence type="ECO:0000313" key="1">
    <source>
        <dbReference type="EMBL" id="KAB2796217.1"/>
    </source>
</evidence>
<dbReference type="EMBL" id="WBWX01000005">
    <property type="protein sequence ID" value="KAB2796217.1"/>
    <property type="molecule type" value="Genomic_DNA"/>
</dbReference>
<reference evidence="1 2" key="1">
    <citation type="submission" date="2019-09" db="EMBL/GenBank/DDBJ databases">
        <title>Taxonomic organization of the family Brucellaceae based on a phylogenomic approach.</title>
        <authorList>
            <person name="Leclercq S."/>
            <person name="Cloeckaert A."/>
            <person name="Zygmunt M.S."/>
        </authorList>
    </citation>
    <scope>NUCLEOTIDE SEQUENCE [LARGE SCALE GENOMIC DNA]</scope>
    <source>
        <strain evidence="1 2">CCUG 34461</strain>
    </source>
</reference>
<gene>
    <name evidence="1" type="ORF">F9L06_15805</name>
</gene>
<sequence>MKGLTCSPYPLLSAIISSPWKMVHRDDALVIKIADGFTQTVRTVADAENILLSQWNRFKLDSLSDAITVCLLCTHDIGSTEDARLAFEMPLRCQEFWLNSLAEHDLSESISKRPKHVRYPSVSRLIKLMTRGTRIKHS</sequence>
<accession>A0A6I0DM54</accession>
<evidence type="ECO:0000313" key="2">
    <source>
        <dbReference type="Proteomes" id="UP000441102"/>
    </source>
</evidence>
<dbReference type="Gene3D" id="6.10.250.730">
    <property type="match status" value="1"/>
</dbReference>
<dbReference type="Proteomes" id="UP000441102">
    <property type="component" value="Unassembled WGS sequence"/>
</dbReference>
<name>A0A6I0DM54_BRUAN</name>